<proteinExistence type="predicted"/>
<evidence type="ECO:0000313" key="2">
    <source>
        <dbReference type="Proteomes" id="UP000696310"/>
    </source>
</evidence>
<accession>A0AAW4P5C8</accession>
<reference evidence="1" key="2">
    <citation type="submission" date="2021-01" db="EMBL/GenBank/DDBJ databases">
        <authorList>
            <person name="Vargas Peralta D."/>
        </authorList>
    </citation>
    <scope>NUCLEOTIDE SEQUENCE</scope>
    <source>
        <strain evidence="1">A3</strain>
    </source>
</reference>
<dbReference type="EMBL" id="JAESHX010000111">
    <property type="protein sequence ID" value="MBW5894504.1"/>
    <property type="molecule type" value="Genomic_DNA"/>
</dbReference>
<dbReference type="RefSeq" id="WP_205556028.1">
    <property type="nucleotide sequence ID" value="NZ_JACHAS010000005.1"/>
</dbReference>
<organism evidence="1 2">
    <name type="scientific">Pectobacterium polaris</name>
    <dbReference type="NCBI Taxonomy" id="2042057"/>
    <lineage>
        <taxon>Bacteria</taxon>
        <taxon>Pseudomonadati</taxon>
        <taxon>Pseudomonadota</taxon>
        <taxon>Gammaproteobacteria</taxon>
        <taxon>Enterobacterales</taxon>
        <taxon>Pectobacteriaceae</taxon>
        <taxon>Pectobacterium</taxon>
    </lineage>
</organism>
<dbReference type="AlphaFoldDB" id="A0AAW4P5C8"/>
<name>A0AAW4P5C8_9GAMM</name>
<dbReference type="Proteomes" id="UP000696310">
    <property type="component" value="Unassembled WGS sequence"/>
</dbReference>
<reference evidence="1" key="1">
    <citation type="journal article" date="2021" name="bioRxiv">
        <title>Identification of Pectobacterium species isolated from the soft rot of tetecho (Neobuxbaumia tetetzo), a columnar cactus, and associated metagenomics.</title>
        <authorList>
            <person name="Vargas-Peralta D."/>
            <person name="Narvaez-Barragan D.A."/>
            <person name="de Sandozequi A."/>
            <person name="Romero-Gutierrez M.F."/>
            <person name="Segovia L."/>
            <person name="Martinez-Anaya C."/>
            <person name="Alcaraz L.D."/>
            <person name="de la Torre Almaraz R."/>
        </authorList>
    </citation>
    <scope>NUCLEOTIDE SEQUENCE</scope>
    <source>
        <strain evidence="1">A3</strain>
    </source>
</reference>
<comment type="caution">
    <text evidence="1">The sequence shown here is derived from an EMBL/GenBank/DDBJ whole genome shotgun (WGS) entry which is preliminary data.</text>
</comment>
<evidence type="ECO:0008006" key="3">
    <source>
        <dbReference type="Google" id="ProtNLM"/>
    </source>
</evidence>
<evidence type="ECO:0000313" key="1">
    <source>
        <dbReference type="EMBL" id="MBW5894504.1"/>
    </source>
</evidence>
<sequence length="150" mass="16606">MAFSDDNGGFAFSCDDAKMSISASTWKTRLSQLARVYGPVYIMTGQLSDAVYISEIIGKRPHDLFIIANTAAKDEAQFLKGKFPKVHIALHPKINAKVVLLSPDTVWISSADFGKSTRIESAIGMHSHQLFNKTVVSLFNRIWNEATELT</sequence>
<protein>
    <recommendedName>
        <fullName evidence="3">DUF302 domain-containing protein</fullName>
    </recommendedName>
</protein>
<gene>
    <name evidence="1" type="ORF">IM880_20015</name>
</gene>